<dbReference type="GO" id="GO:0070204">
    <property type="term" value="F:2-succinyl-5-enolpyruvyl-6-hydroxy-3-cyclohexene-1-carboxylic-acid synthase activity"/>
    <property type="evidence" value="ECO:0007669"/>
    <property type="project" value="UniProtKB-UniRule"/>
</dbReference>
<proteinExistence type="inferred from homology"/>
<evidence type="ECO:0000256" key="1">
    <source>
        <dbReference type="ARBA" id="ARBA00022679"/>
    </source>
</evidence>
<comment type="pathway">
    <text evidence="6">Quinol/quinone metabolism; 1,4-dihydroxy-2-naphthoate biosynthesis; 1,4-dihydroxy-2-naphthoate from chorismate: step 2/7.</text>
</comment>
<comment type="catalytic activity">
    <reaction evidence="6">
        <text>isochorismate + 2-oxoglutarate + H(+) = 5-enolpyruvoyl-6-hydroxy-2-succinyl-cyclohex-3-ene-1-carboxylate + CO2</text>
        <dbReference type="Rhea" id="RHEA:25593"/>
        <dbReference type="ChEBI" id="CHEBI:15378"/>
        <dbReference type="ChEBI" id="CHEBI:16526"/>
        <dbReference type="ChEBI" id="CHEBI:16810"/>
        <dbReference type="ChEBI" id="CHEBI:29780"/>
        <dbReference type="ChEBI" id="CHEBI:58818"/>
        <dbReference type="EC" id="2.2.1.9"/>
    </reaction>
</comment>
<evidence type="ECO:0000256" key="3">
    <source>
        <dbReference type="ARBA" id="ARBA00022842"/>
    </source>
</evidence>
<dbReference type="RefSeq" id="WP_154535351.1">
    <property type="nucleotide sequence ID" value="NZ_VUNG01000050.1"/>
</dbReference>
<evidence type="ECO:0000313" key="9">
    <source>
        <dbReference type="Proteomes" id="UP000438914"/>
    </source>
</evidence>
<dbReference type="Pfam" id="PF02776">
    <property type="entry name" value="TPP_enzyme_N"/>
    <property type="match status" value="1"/>
</dbReference>
<protein>
    <recommendedName>
        <fullName evidence="6">2-succinyl-5-enolpyruvyl-6-hydroxy-3-cyclohexene-1-carboxylate synthase</fullName>
        <shortName evidence="6">SEPHCHC synthase</shortName>
        <ecNumber evidence="6">2.2.1.9</ecNumber>
    </recommendedName>
    <alternativeName>
        <fullName evidence="6">Menaquinone biosynthesis protein MenD</fullName>
    </alternativeName>
</protein>
<evidence type="ECO:0000256" key="2">
    <source>
        <dbReference type="ARBA" id="ARBA00022723"/>
    </source>
</evidence>
<keyword evidence="5 6" id="KW-0464">Manganese</keyword>
<name>A0A7K0KIJ5_9BACT</name>
<keyword evidence="6" id="KW-0474">Menaquinone biosynthesis</keyword>
<dbReference type="GO" id="GO:0030976">
    <property type="term" value="F:thiamine pyrophosphate binding"/>
    <property type="evidence" value="ECO:0007669"/>
    <property type="project" value="UniProtKB-UniRule"/>
</dbReference>
<dbReference type="HAMAP" id="MF_01659">
    <property type="entry name" value="MenD"/>
    <property type="match status" value="1"/>
</dbReference>
<dbReference type="SUPFAM" id="SSF52518">
    <property type="entry name" value="Thiamin diphosphate-binding fold (THDP-binding)"/>
    <property type="match status" value="2"/>
</dbReference>
<dbReference type="NCBIfam" id="TIGR00173">
    <property type="entry name" value="menD"/>
    <property type="match status" value="1"/>
</dbReference>
<comment type="caution">
    <text evidence="8">The sequence shown here is derived from an EMBL/GenBank/DDBJ whole genome shotgun (WGS) entry which is preliminary data.</text>
</comment>
<dbReference type="UniPathway" id="UPA00079"/>
<comment type="similarity">
    <text evidence="6">Belongs to the TPP enzyme family. MenD subfamily.</text>
</comment>
<keyword evidence="4 6" id="KW-0786">Thiamine pyrophosphate</keyword>
<comment type="function">
    <text evidence="6">Catalyzes the thiamine diphosphate-dependent decarboxylation of 2-oxoglutarate and the subsequent addition of the resulting succinic semialdehyde-thiamine pyrophosphate anion to isochorismate to yield 2-succinyl-5-enolpyruvyl-6-hydroxy-3-cyclohexene-1-carboxylate (SEPHCHC).</text>
</comment>
<dbReference type="GO" id="GO:0009234">
    <property type="term" value="P:menaquinone biosynthetic process"/>
    <property type="evidence" value="ECO:0007669"/>
    <property type="project" value="UniProtKB-UniRule"/>
</dbReference>
<keyword evidence="1 6" id="KW-0808">Transferase</keyword>
<dbReference type="PANTHER" id="PTHR42916">
    <property type="entry name" value="2-SUCCINYL-5-ENOLPYRUVYL-6-HYDROXY-3-CYCLOHEXENE-1-CARBOXYLATE SYNTHASE"/>
    <property type="match status" value="1"/>
</dbReference>
<dbReference type="InterPro" id="IPR004433">
    <property type="entry name" value="MenaQ_synth_MenD"/>
</dbReference>
<dbReference type="GO" id="GO:0000287">
    <property type="term" value="F:magnesium ion binding"/>
    <property type="evidence" value="ECO:0007669"/>
    <property type="project" value="UniProtKB-UniRule"/>
</dbReference>
<comment type="cofactor">
    <cofactor evidence="6">
        <name>Mg(2+)</name>
        <dbReference type="ChEBI" id="CHEBI:18420"/>
    </cofactor>
    <cofactor evidence="6">
        <name>Mn(2+)</name>
        <dbReference type="ChEBI" id="CHEBI:29035"/>
    </cofactor>
</comment>
<keyword evidence="2 6" id="KW-0479">Metal-binding</keyword>
<dbReference type="UniPathway" id="UPA01057">
    <property type="reaction ID" value="UER00164"/>
</dbReference>
<keyword evidence="9" id="KW-1185">Reference proteome</keyword>
<dbReference type="EC" id="2.2.1.9" evidence="6"/>
<dbReference type="EMBL" id="VUNG01000050">
    <property type="protein sequence ID" value="MST85751.1"/>
    <property type="molecule type" value="Genomic_DNA"/>
</dbReference>
<organism evidence="8 9">
    <name type="scientific">Hallella mizrahii</name>
    <dbReference type="NCBI Taxonomy" id="2606637"/>
    <lineage>
        <taxon>Bacteria</taxon>
        <taxon>Pseudomonadati</taxon>
        <taxon>Bacteroidota</taxon>
        <taxon>Bacteroidia</taxon>
        <taxon>Bacteroidales</taxon>
        <taxon>Prevotellaceae</taxon>
        <taxon>Hallella</taxon>
    </lineage>
</organism>
<comment type="subunit">
    <text evidence="6">Homodimer.</text>
</comment>
<dbReference type="InterPro" id="IPR029061">
    <property type="entry name" value="THDP-binding"/>
</dbReference>
<dbReference type="GO" id="GO:0030145">
    <property type="term" value="F:manganese ion binding"/>
    <property type="evidence" value="ECO:0007669"/>
    <property type="project" value="UniProtKB-UniRule"/>
</dbReference>
<dbReference type="PANTHER" id="PTHR42916:SF1">
    <property type="entry name" value="PROTEIN PHYLLO, CHLOROPLASTIC"/>
    <property type="match status" value="1"/>
</dbReference>
<evidence type="ECO:0000256" key="5">
    <source>
        <dbReference type="ARBA" id="ARBA00023211"/>
    </source>
</evidence>
<dbReference type="PIRSF" id="PIRSF004983">
    <property type="entry name" value="MenD"/>
    <property type="match status" value="1"/>
</dbReference>
<dbReference type="InterPro" id="IPR012001">
    <property type="entry name" value="Thiamin_PyroP_enz_TPP-bd_dom"/>
</dbReference>
<evidence type="ECO:0000256" key="6">
    <source>
        <dbReference type="HAMAP-Rule" id="MF_01659"/>
    </source>
</evidence>
<accession>A0A7K0KIJ5</accession>
<gene>
    <name evidence="6 8" type="primary">menD</name>
    <name evidence="8" type="ORF">FYJ73_13940</name>
</gene>
<sequence>MYCDKDNVNTLTALLIAHGVRHAVVCPGSRNAPIVHNLDVCPEIQCYPITDERSAAFYALGLCQATEEPVVVCVTSGTALLNTLPAVAEAMYQHLPLVVVSADRPKQWIGQLTGQTMPQPGALTCFVKRTVDLPEPHNDEEHWYCNRLVNEALIAATQPCQGPVHINVPITEPLYSFNTRELPSERMIAFNSLLAAHDGGKEACVSANAITAVAHDLLQQLAKAERPLIVIGQMKPSDLVKGRIPALTDKHYVVWNEALSGEDGTTALEEMLAMAGDNKDFLPDFILYIGDTLVSKRAKQLLRQAKDAICWEVNANGTVHDPMMNLHGIVQARPDDVLAAITVEGPREWFDRWETLRWKAEDHRRTFVPRYSNLQAVQLLEERLSHTAEGYALHYANSTSVRLGCLYAREHVYCNRGINGIEGSLSTAAGFSLATDDPVYCVIGDLSFFYDQNALWNTNLRQNLRILLLNNSGGEIFAKFDGLRQSPARSMVMGVHATTAEGICRENDIMYCHAHNEEELYNLLGALVSPKAERPMLLEVFTNAEDDLRAYQEYFNTLL</sequence>
<dbReference type="Proteomes" id="UP000438914">
    <property type="component" value="Unassembled WGS sequence"/>
</dbReference>
<comment type="cofactor">
    <cofactor evidence="6">
        <name>thiamine diphosphate</name>
        <dbReference type="ChEBI" id="CHEBI:58937"/>
    </cofactor>
    <text evidence="6">Binds 1 thiamine pyrophosphate per subunit.</text>
</comment>
<dbReference type="Gene3D" id="3.40.50.970">
    <property type="match status" value="2"/>
</dbReference>
<evidence type="ECO:0000313" key="8">
    <source>
        <dbReference type="EMBL" id="MST85751.1"/>
    </source>
</evidence>
<feature type="domain" description="Thiamine pyrophosphate enzyme N-terminal TPP-binding" evidence="7">
    <location>
        <begin position="11"/>
        <end position="115"/>
    </location>
</feature>
<dbReference type="CDD" id="cd07037">
    <property type="entry name" value="TPP_PYR_MenD"/>
    <property type="match status" value="1"/>
</dbReference>
<reference evidence="8 9" key="1">
    <citation type="submission" date="2019-08" db="EMBL/GenBank/DDBJ databases">
        <title>In-depth cultivation of the pig gut microbiome towards novel bacterial diversity and tailored functional studies.</title>
        <authorList>
            <person name="Wylensek D."/>
            <person name="Hitch T.C.A."/>
            <person name="Clavel T."/>
        </authorList>
    </citation>
    <scope>NUCLEOTIDE SEQUENCE [LARGE SCALE GENOMIC DNA]</scope>
    <source>
        <strain evidence="8 9">LKV-178-WT-2A</strain>
    </source>
</reference>
<comment type="pathway">
    <text evidence="6">Quinol/quinone metabolism; menaquinone biosynthesis.</text>
</comment>
<evidence type="ECO:0000256" key="4">
    <source>
        <dbReference type="ARBA" id="ARBA00023052"/>
    </source>
</evidence>
<evidence type="ECO:0000259" key="7">
    <source>
        <dbReference type="Pfam" id="PF02776"/>
    </source>
</evidence>
<dbReference type="AlphaFoldDB" id="A0A7K0KIJ5"/>
<dbReference type="Gene3D" id="3.40.50.1220">
    <property type="entry name" value="TPP-binding domain"/>
    <property type="match status" value="1"/>
</dbReference>
<keyword evidence="3 6" id="KW-0460">Magnesium</keyword>